<name>A0AAE0SJT4_9BIVA</name>
<proteinExistence type="predicted"/>
<comment type="caution">
    <text evidence="1">The sequence shown here is derived from an EMBL/GenBank/DDBJ whole genome shotgun (WGS) entry which is preliminary data.</text>
</comment>
<keyword evidence="2" id="KW-1185">Reference proteome</keyword>
<protein>
    <submittedName>
        <fullName evidence="1">Uncharacterized protein</fullName>
    </submittedName>
</protein>
<dbReference type="Proteomes" id="UP001195483">
    <property type="component" value="Unassembled WGS sequence"/>
</dbReference>
<reference evidence="1" key="3">
    <citation type="submission" date="2023-05" db="EMBL/GenBank/DDBJ databases">
        <authorList>
            <person name="Smith C.H."/>
        </authorList>
    </citation>
    <scope>NUCLEOTIDE SEQUENCE</scope>
    <source>
        <strain evidence="1">CHS0354</strain>
        <tissue evidence="1">Mantle</tissue>
    </source>
</reference>
<reference evidence="1" key="2">
    <citation type="journal article" date="2021" name="Genome Biol. Evol.">
        <title>Developing a high-quality reference genome for a parasitic bivalve with doubly uniparental inheritance (Bivalvia: Unionida).</title>
        <authorList>
            <person name="Smith C.H."/>
        </authorList>
    </citation>
    <scope>NUCLEOTIDE SEQUENCE</scope>
    <source>
        <strain evidence="1">CHS0354</strain>
        <tissue evidence="1">Mantle</tissue>
    </source>
</reference>
<organism evidence="1 2">
    <name type="scientific">Potamilus streckersoni</name>
    <dbReference type="NCBI Taxonomy" id="2493646"/>
    <lineage>
        <taxon>Eukaryota</taxon>
        <taxon>Metazoa</taxon>
        <taxon>Spiralia</taxon>
        <taxon>Lophotrochozoa</taxon>
        <taxon>Mollusca</taxon>
        <taxon>Bivalvia</taxon>
        <taxon>Autobranchia</taxon>
        <taxon>Heteroconchia</taxon>
        <taxon>Palaeoheterodonta</taxon>
        <taxon>Unionida</taxon>
        <taxon>Unionoidea</taxon>
        <taxon>Unionidae</taxon>
        <taxon>Ambleminae</taxon>
        <taxon>Lampsilini</taxon>
        <taxon>Potamilus</taxon>
    </lineage>
</organism>
<reference evidence="1" key="1">
    <citation type="journal article" date="2021" name="Genome Biol. Evol.">
        <title>A High-Quality Reference Genome for a Parasitic Bivalve with Doubly Uniparental Inheritance (Bivalvia: Unionida).</title>
        <authorList>
            <person name="Smith C.H."/>
        </authorList>
    </citation>
    <scope>NUCLEOTIDE SEQUENCE</scope>
    <source>
        <strain evidence="1">CHS0354</strain>
    </source>
</reference>
<gene>
    <name evidence="1" type="ORF">CHS0354_031376</name>
</gene>
<accession>A0AAE0SJT4</accession>
<evidence type="ECO:0000313" key="2">
    <source>
        <dbReference type="Proteomes" id="UP001195483"/>
    </source>
</evidence>
<dbReference type="AlphaFoldDB" id="A0AAE0SJT4"/>
<evidence type="ECO:0000313" key="1">
    <source>
        <dbReference type="EMBL" id="KAK3593316.1"/>
    </source>
</evidence>
<dbReference type="EMBL" id="JAEAOA010001877">
    <property type="protein sequence ID" value="KAK3593316.1"/>
    <property type="molecule type" value="Genomic_DNA"/>
</dbReference>
<sequence length="128" mass="14700">MFNTYLRIYDDGQECKLQLPLSARWSSMDVESAYQKRETTVEACTGRKWIAAKADEVAESRLRHNDMVALAEIIASMDIACKKETVSEKWSKLYQLCQKLKQDASSQPIRIGKSVRCERTAEVPKTYM</sequence>